<keyword evidence="2" id="KW-1185">Reference proteome</keyword>
<reference evidence="1" key="1">
    <citation type="submission" date="2020-05" db="EMBL/GenBank/DDBJ databases">
        <title>Large-scale comparative analyses of tick genomes elucidate their genetic diversity and vector capacities.</title>
        <authorList>
            <person name="Jia N."/>
            <person name="Wang J."/>
            <person name="Shi W."/>
            <person name="Du L."/>
            <person name="Sun Y."/>
            <person name="Zhan W."/>
            <person name="Jiang J."/>
            <person name="Wang Q."/>
            <person name="Zhang B."/>
            <person name="Ji P."/>
            <person name="Sakyi L.B."/>
            <person name="Cui X."/>
            <person name="Yuan T."/>
            <person name="Jiang B."/>
            <person name="Yang W."/>
            <person name="Lam T.T.-Y."/>
            <person name="Chang Q."/>
            <person name="Ding S."/>
            <person name="Wang X."/>
            <person name="Zhu J."/>
            <person name="Ruan X."/>
            <person name="Zhao L."/>
            <person name="Wei J."/>
            <person name="Que T."/>
            <person name="Du C."/>
            <person name="Cheng J."/>
            <person name="Dai P."/>
            <person name="Han X."/>
            <person name="Huang E."/>
            <person name="Gao Y."/>
            <person name="Liu J."/>
            <person name="Shao H."/>
            <person name="Ye R."/>
            <person name="Li L."/>
            <person name="Wei W."/>
            <person name="Wang X."/>
            <person name="Wang C."/>
            <person name="Yang T."/>
            <person name="Huo Q."/>
            <person name="Li W."/>
            <person name="Guo W."/>
            <person name="Chen H."/>
            <person name="Zhou L."/>
            <person name="Ni X."/>
            <person name="Tian J."/>
            <person name="Zhou Y."/>
            <person name="Sheng Y."/>
            <person name="Liu T."/>
            <person name="Pan Y."/>
            <person name="Xia L."/>
            <person name="Li J."/>
            <person name="Zhao F."/>
            <person name="Cao W."/>
        </authorList>
    </citation>
    <scope>NUCLEOTIDE SEQUENCE</scope>
    <source>
        <strain evidence="1">Hyas-2018</strain>
    </source>
</reference>
<evidence type="ECO:0000313" key="2">
    <source>
        <dbReference type="Proteomes" id="UP000821845"/>
    </source>
</evidence>
<organism evidence="1 2">
    <name type="scientific">Hyalomma asiaticum</name>
    <name type="common">Tick</name>
    <dbReference type="NCBI Taxonomy" id="266040"/>
    <lineage>
        <taxon>Eukaryota</taxon>
        <taxon>Metazoa</taxon>
        <taxon>Ecdysozoa</taxon>
        <taxon>Arthropoda</taxon>
        <taxon>Chelicerata</taxon>
        <taxon>Arachnida</taxon>
        <taxon>Acari</taxon>
        <taxon>Parasitiformes</taxon>
        <taxon>Ixodida</taxon>
        <taxon>Ixodoidea</taxon>
        <taxon>Ixodidae</taxon>
        <taxon>Hyalomminae</taxon>
        <taxon>Hyalomma</taxon>
    </lineage>
</organism>
<name>A0ACB7SDI2_HYAAI</name>
<dbReference type="EMBL" id="CM023484">
    <property type="protein sequence ID" value="KAH6932770.1"/>
    <property type="molecule type" value="Genomic_DNA"/>
</dbReference>
<sequence length="102" mass="11362">MEEKKSAACEPNVRGVGLTFRRDFGRLPQRNDCELLLVTLLVCSVAVFAFLKGYGRDACLSEQGEHHLESLTDSEGRPKSFYDTDGISGVQLRYSARHRTPG</sequence>
<protein>
    <submittedName>
        <fullName evidence="1">Uncharacterized protein</fullName>
    </submittedName>
</protein>
<evidence type="ECO:0000313" key="1">
    <source>
        <dbReference type="EMBL" id="KAH6932770.1"/>
    </source>
</evidence>
<comment type="caution">
    <text evidence="1">The sequence shown here is derived from an EMBL/GenBank/DDBJ whole genome shotgun (WGS) entry which is preliminary data.</text>
</comment>
<gene>
    <name evidence="1" type="ORF">HPB50_009376</name>
</gene>
<proteinExistence type="predicted"/>
<accession>A0ACB7SDI2</accession>
<dbReference type="Proteomes" id="UP000821845">
    <property type="component" value="Chromosome 4"/>
</dbReference>